<evidence type="ECO:0000313" key="3">
    <source>
        <dbReference type="Proteomes" id="UP001595848"/>
    </source>
</evidence>
<dbReference type="EMBL" id="JBHSBV010000007">
    <property type="protein sequence ID" value="MFC4202896.1"/>
    <property type="molecule type" value="Genomic_DNA"/>
</dbReference>
<dbReference type="Proteomes" id="UP001595848">
    <property type="component" value="Unassembled WGS sequence"/>
</dbReference>
<sequence>MSKPSSKPAASQADTVYFPVESCAGVAGPDAAVYDRRWFVTDSEGRWLSRGQHPRLEEVEVTLRYGYLVMRAPGMLRMDIPLDVIEDDDSVRRQAYVGDQQVDAVDEGDLAAAWMSNFLGVPARLYKVHPEAPAVAWKAAGA</sequence>
<dbReference type="Pfam" id="PF03476">
    <property type="entry name" value="MOSC_N"/>
    <property type="match status" value="1"/>
</dbReference>
<evidence type="ECO:0000259" key="1">
    <source>
        <dbReference type="Pfam" id="PF03476"/>
    </source>
</evidence>
<reference evidence="3" key="1">
    <citation type="journal article" date="2019" name="Int. J. Syst. Evol. Microbiol.">
        <title>The Global Catalogue of Microorganisms (GCM) 10K type strain sequencing project: providing services to taxonomists for standard genome sequencing and annotation.</title>
        <authorList>
            <consortium name="The Broad Institute Genomics Platform"/>
            <consortium name="The Broad Institute Genome Sequencing Center for Infectious Disease"/>
            <person name="Wu L."/>
            <person name="Ma J."/>
        </authorList>
    </citation>
    <scope>NUCLEOTIDE SEQUENCE [LARGE SCALE GENOMIC DNA]</scope>
    <source>
        <strain evidence="3">LMG 24813</strain>
    </source>
</reference>
<comment type="caution">
    <text evidence="2">The sequence shown here is derived from an EMBL/GenBank/DDBJ whole genome shotgun (WGS) entry which is preliminary data.</text>
</comment>
<evidence type="ECO:0000313" key="2">
    <source>
        <dbReference type="EMBL" id="MFC4202896.1"/>
    </source>
</evidence>
<protein>
    <submittedName>
        <fullName evidence="2">MOSC N-terminal beta barrel domain-containing protein</fullName>
    </submittedName>
</protein>
<dbReference type="RefSeq" id="WP_217965368.1">
    <property type="nucleotide sequence ID" value="NZ_JAHTBN010000006.1"/>
</dbReference>
<dbReference type="InterPro" id="IPR005303">
    <property type="entry name" value="MOCOS_middle"/>
</dbReference>
<accession>A0ABV8P2S4</accession>
<name>A0ABV8P2S4_9BURK</name>
<keyword evidence="3" id="KW-1185">Reference proteome</keyword>
<organism evidence="2 3">
    <name type="scientific">Candidimonas humi</name>
    <dbReference type="NCBI Taxonomy" id="683355"/>
    <lineage>
        <taxon>Bacteria</taxon>
        <taxon>Pseudomonadati</taxon>
        <taxon>Pseudomonadota</taxon>
        <taxon>Betaproteobacteria</taxon>
        <taxon>Burkholderiales</taxon>
        <taxon>Alcaligenaceae</taxon>
        <taxon>Candidimonas</taxon>
    </lineage>
</organism>
<gene>
    <name evidence="2" type="ORF">ACFOY1_18250</name>
</gene>
<proteinExistence type="predicted"/>
<feature type="domain" description="Molybdenum cofactor sulfurase middle" evidence="1">
    <location>
        <begin position="16"/>
        <end position="121"/>
    </location>
</feature>